<organism evidence="2 3">
    <name type="scientific">Clostridium chromiireducens</name>
    <dbReference type="NCBI Taxonomy" id="225345"/>
    <lineage>
        <taxon>Bacteria</taxon>
        <taxon>Bacillati</taxon>
        <taxon>Bacillota</taxon>
        <taxon>Clostridia</taxon>
        <taxon>Eubacteriales</taxon>
        <taxon>Clostridiaceae</taxon>
        <taxon>Clostridium</taxon>
    </lineage>
</organism>
<proteinExistence type="predicted"/>
<dbReference type="STRING" id="225345.CLCHR_17180"/>
<keyword evidence="1" id="KW-0472">Membrane</keyword>
<dbReference type="InterPro" id="IPR005562">
    <property type="entry name" value="SpoVA"/>
</dbReference>
<dbReference type="PANTHER" id="PTHR38450">
    <property type="entry name" value="STAGE V SPORULATION PROTEIN AC-RELATED"/>
    <property type="match status" value="1"/>
</dbReference>
<dbReference type="PANTHER" id="PTHR38450:SF1">
    <property type="entry name" value="STAGE V SPORULATION PROTEIN AC"/>
    <property type="match status" value="1"/>
</dbReference>
<comment type="caution">
    <text evidence="2">The sequence shown here is derived from an EMBL/GenBank/DDBJ whole genome shotgun (WGS) entry which is preliminary data.</text>
</comment>
<evidence type="ECO:0000256" key="1">
    <source>
        <dbReference type="SAM" id="Phobius"/>
    </source>
</evidence>
<dbReference type="Proteomes" id="UP000191056">
    <property type="component" value="Unassembled WGS sequence"/>
</dbReference>
<evidence type="ECO:0000313" key="3">
    <source>
        <dbReference type="Proteomes" id="UP000191056"/>
    </source>
</evidence>
<keyword evidence="1" id="KW-1133">Transmembrane helix</keyword>
<evidence type="ECO:0000313" key="2">
    <source>
        <dbReference type="EMBL" id="OPJ63124.1"/>
    </source>
</evidence>
<dbReference type="AlphaFoldDB" id="A0A1V4ITK6"/>
<reference evidence="2 3" key="1">
    <citation type="submission" date="2017-03" db="EMBL/GenBank/DDBJ databases">
        <title>Genome sequence of Clostridium chromiireducens DSM 23318.</title>
        <authorList>
            <person name="Poehlein A."/>
            <person name="Daniel R."/>
        </authorList>
    </citation>
    <scope>NUCLEOTIDE SEQUENCE [LARGE SCALE GENOMIC DNA]</scope>
    <source>
        <strain evidence="2 3">DSM 23318</strain>
    </source>
</reference>
<accession>A0A1V4ITK6</accession>
<name>A0A1V4ITK6_9CLOT</name>
<keyword evidence="3" id="KW-1185">Reference proteome</keyword>
<keyword evidence="1" id="KW-0812">Transmembrane</keyword>
<gene>
    <name evidence="2" type="ORF">CLCHR_17180</name>
</gene>
<feature type="transmembrane region" description="Helical" evidence="1">
    <location>
        <begin position="135"/>
        <end position="153"/>
    </location>
</feature>
<dbReference type="NCBIfam" id="TIGR02838">
    <property type="entry name" value="spore_V_AC"/>
    <property type="match status" value="1"/>
</dbReference>
<sequence length="156" mass="16665">MVSNNYGIEENKIMEKYKKMASEATPKSKILEDCFKAFIVGGLICDVGQFIYNIAAGFGLDQEQVMNIVPIIMIFLGALLTGTGIYAKIADFGGAGTVVPITGFSNAIVSPAIEFKKEGFVFGVASNMFKIAGPVLVYGIGSSVIIGIVYYIITII</sequence>
<dbReference type="Pfam" id="PF03862">
    <property type="entry name" value="SpoVAC_SpoVAEB"/>
    <property type="match status" value="1"/>
</dbReference>
<dbReference type="EMBL" id="MZGT01000019">
    <property type="protein sequence ID" value="OPJ63124.1"/>
    <property type="molecule type" value="Genomic_DNA"/>
</dbReference>
<dbReference type="InterPro" id="IPR014203">
    <property type="entry name" value="Spore_V_AC"/>
</dbReference>
<feature type="transmembrane region" description="Helical" evidence="1">
    <location>
        <begin position="37"/>
        <end position="56"/>
    </location>
</feature>
<protein>
    <submittedName>
        <fullName evidence="2">SpoVA protein</fullName>
    </submittedName>
</protein>
<feature type="transmembrane region" description="Helical" evidence="1">
    <location>
        <begin position="68"/>
        <end position="87"/>
    </location>
</feature>